<dbReference type="EMBL" id="NNRU01000007">
    <property type="protein sequence ID" value="RFT27243.1"/>
    <property type="molecule type" value="Genomic_DNA"/>
</dbReference>
<accession>A0A3E2CZA4</accession>
<dbReference type="GO" id="GO:0055052">
    <property type="term" value="C:ATP-binding cassette (ABC) transporter complex, substrate-binding subunit-containing"/>
    <property type="evidence" value="ECO:0007669"/>
    <property type="project" value="TreeGrafter"/>
</dbReference>
<dbReference type="SUPFAM" id="SSF53850">
    <property type="entry name" value="Periplasmic binding protein-like II"/>
    <property type="match status" value="1"/>
</dbReference>
<reference evidence="4 5" key="1">
    <citation type="submission" date="2017-07" db="EMBL/GenBank/DDBJ databases">
        <title>A comparative genomics approach to explaining the enigmatic role of Gardnerella vaginalis in the vaginal microbiome.</title>
        <authorList>
            <person name="Vancuren S.J."/>
            <person name="Hill J.E."/>
        </authorList>
    </citation>
    <scope>NUCLEOTIDE SEQUENCE [LARGE SCALE GENOMIC DNA]</scope>
    <source>
        <strain evidence="4 5">WP023</strain>
    </source>
</reference>
<comment type="similarity">
    <text evidence="1">Belongs to the bacterial solute-binding protein 1 family.</text>
</comment>
<proteinExistence type="inferred from homology"/>
<dbReference type="GO" id="GO:0015768">
    <property type="term" value="P:maltose transport"/>
    <property type="evidence" value="ECO:0007669"/>
    <property type="project" value="TreeGrafter"/>
</dbReference>
<dbReference type="GO" id="GO:1901982">
    <property type="term" value="F:maltose binding"/>
    <property type="evidence" value="ECO:0007669"/>
    <property type="project" value="TreeGrafter"/>
</dbReference>
<evidence type="ECO:0000313" key="4">
    <source>
        <dbReference type="EMBL" id="RFT27243.1"/>
    </source>
</evidence>
<organism evidence="4 5">
    <name type="scientific">Gardnerella vaginalis</name>
    <dbReference type="NCBI Taxonomy" id="2702"/>
    <lineage>
        <taxon>Bacteria</taxon>
        <taxon>Bacillati</taxon>
        <taxon>Actinomycetota</taxon>
        <taxon>Actinomycetes</taxon>
        <taxon>Bifidobacteriales</taxon>
        <taxon>Bifidobacteriaceae</taxon>
        <taxon>Gardnerella</taxon>
    </lineage>
</organism>
<dbReference type="PANTHER" id="PTHR30061:SF50">
    <property type="entry name" value="MALTOSE_MALTODEXTRIN-BINDING PERIPLASMIC PROTEIN"/>
    <property type="match status" value="1"/>
</dbReference>
<dbReference type="Pfam" id="PF13416">
    <property type="entry name" value="SBP_bac_8"/>
    <property type="match status" value="1"/>
</dbReference>
<dbReference type="CDD" id="cd14748">
    <property type="entry name" value="PBP2_UgpB"/>
    <property type="match status" value="1"/>
</dbReference>
<dbReference type="Proteomes" id="UP000258379">
    <property type="component" value="Unassembled WGS sequence"/>
</dbReference>
<evidence type="ECO:0000313" key="5">
    <source>
        <dbReference type="Proteomes" id="UP000258379"/>
    </source>
</evidence>
<dbReference type="InterPro" id="IPR006059">
    <property type="entry name" value="SBP"/>
</dbReference>
<keyword evidence="2" id="KW-0813">Transport</keyword>
<gene>
    <name evidence="4" type="ORF">CG405_08220</name>
</gene>
<evidence type="ECO:0000256" key="1">
    <source>
        <dbReference type="ARBA" id="ARBA00008520"/>
    </source>
</evidence>
<evidence type="ECO:0000256" key="3">
    <source>
        <dbReference type="ARBA" id="ARBA00022729"/>
    </source>
</evidence>
<dbReference type="PANTHER" id="PTHR30061">
    <property type="entry name" value="MALTOSE-BINDING PERIPLASMIC PROTEIN"/>
    <property type="match status" value="1"/>
</dbReference>
<protein>
    <submittedName>
        <fullName evidence="4">ABC transporter substrate-binding protein</fullName>
    </submittedName>
</protein>
<keyword evidence="3" id="KW-0732">Signal</keyword>
<evidence type="ECO:0000256" key="2">
    <source>
        <dbReference type="ARBA" id="ARBA00022448"/>
    </source>
</evidence>
<sequence>MQNECKLTYADKKKVTMKKLTKICALIGAAAMIISAGACGSAKSSDANGSTQLTIWHYWDGANADTFDAMVKDFNASHKNIKIKTASVPNSDFMTKLRASASSKSLPDISISDLVWVPQIAKMGNLTDLSKVISSKTLDDVTPALIDYGHIDGKQVSVPVTANNLAYMYNKDVYKAAGLDPNKPPQTWDELKKVAKTIKEKTGKPGYDLLTQAGDNGEGLTWNFQVNLWQAGGEFLTKDNSKAAFNTPEGKKAMNFWVDLIKSGVSPYAKWGEFEKGKGGSAQEGSWMVGIWAPDPPFDFGVAKAPHPKDGKEATNLGGEQAIVFHNSDARAKAAGEFLNWFLQPEQVIKWSQKTGMLPVTKSVAKSDKYLDWVKKEQPRLIPFVEQMEIAHTRPNTPLYPKISFEFAKAVEKAFAGEQSVDEALANAEKAVNDVIAKG</sequence>
<comment type="caution">
    <text evidence="4">The sequence shown here is derived from an EMBL/GenBank/DDBJ whole genome shotgun (WGS) entry which is preliminary data.</text>
</comment>
<name>A0A3E2CZA4_GARVA</name>
<dbReference type="Gene3D" id="3.40.190.10">
    <property type="entry name" value="Periplasmic binding protein-like II"/>
    <property type="match status" value="1"/>
</dbReference>
<dbReference type="AlphaFoldDB" id="A0A3E2CZA4"/>
<dbReference type="GO" id="GO:0042956">
    <property type="term" value="P:maltodextrin transmembrane transport"/>
    <property type="evidence" value="ECO:0007669"/>
    <property type="project" value="TreeGrafter"/>
</dbReference>